<comment type="caution">
    <text evidence="4">The sequence shown here is derived from an EMBL/GenBank/DDBJ whole genome shotgun (WGS) entry which is preliminary data.</text>
</comment>
<dbReference type="SUPFAM" id="SSF51735">
    <property type="entry name" value="NAD(P)-binding Rossmann-fold domains"/>
    <property type="match status" value="1"/>
</dbReference>
<evidence type="ECO:0000313" key="4">
    <source>
        <dbReference type="EMBL" id="KAK6618650.1"/>
    </source>
</evidence>
<protein>
    <recommendedName>
        <fullName evidence="6">C-factor</fullName>
    </recommendedName>
</protein>
<dbReference type="PRINTS" id="PR00080">
    <property type="entry name" value="SDRFAMILY"/>
</dbReference>
<keyword evidence="1" id="KW-0521">NADP</keyword>
<dbReference type="PRINTS" id="PR00081">
    <property type="entry name" value="GDHRDH"/>
</dbReference>
<dbReference type="InterPro" id="IPR002347">
    <property type="entry name" value="SDR_fam"/>
</dbReference>
<gene>
    <name evidence="4" type="ORF">RUM43_013041</name>
</gene>
<dbReference type="CDD" id="cd05325">
    <property type="entry name" value="carb_red_sniffer_like_SDR_c"/>
    <property type="match status" value="1"/>
</dbReference>
<accession>A0AAN8RZY9</accession>
<reference evidence="4 5" key="1">
    <citation type="submission" date="2023-10" db="EMBL/GenBank/DDBJ databases">
        <title>Genomes of two closely related lineages of the louse Polyplax serrata with different host specificities.</title>
        <authorList>
            <person name="Martinu J."/>
            <person name="Tarabai H."/>
            <person name="Stefka J."/>
            <person name="Hypsa V."/>
        </authorList>
    </citation>
    <scope>NUCLEOTIDE SEQUENCE [LARGE SCALE GENOMIC DNA]</scope>
    <source>
        <strain evidence="4">HR10_N</strain>
    </source>
</reference>
<dbReference type="GO" id="GO:0005737">
    <property type="term" value="C:cytoplasm"/>
    <property type="evidence" value="ECO:0007669"/>
    <property type="project" value="TreeGrafter"/>
</dbReference>
<keyword evidence="2" id="KW-0560">Oxidoreductase</keyword>
<dbReference type="Pfam" id="PF00106">
    <property type="entry name" value="adh_short"/>
    <property type="match status" value="1"/>
</dbReference>
<sequence length="246" mass="27033">MFSVLITGSSRGIGLELTKQFVTHHDPPDTVIATCRNPSTADELRSLMSRFNNLVILELDVNKVETFPRLVERVTSIVGSSGLNVLINNAGIVSKKSNLEDVIYDEYLNVLHTNTVAPVFLTQALLPLIKRAAAVNDEKEMCIKKAAVINISSVLGSVSLTTRGYWGYNESKAALNQASRLLSANVETDGILVVDIHPGSVKTDMGGPQASLTTEESVREMMDLIYNLSEYENDSFLRFDGEELPW</sequence>
<evidence type="ECO:0000256" key="3">
    <source>
        <dbReference type="RuleBase" id="RU000363"/>
    </source>
</evidence>
<dbReference type="InterPro" id="IPR036291">
    <property type="entry name" value="NAD(P)-bd_dom_sf"/>
</dbReference>
<evidence type="ECO:0000256" key="2">
    <source>
        <dbReference type="ARBA" id="ARBA00023002"/>
    </source>
</evidence>
<evidence type="ECO:0000256" key="1">
    <source>
        <dbReference type="ARBA" id="ARBA00022857"/>
    </source>
</evidence>
<dbReference type="Gene3D" id="3.40.50.720">
    <property type="entry name" value="NAD(P)-binding Rossmann-like Domain"/>
    <property type="match status" value="1"/>
</dbReference>
<dbReference type="GO" id="GO:0016491">
    <property type="term" value="F:oxidoreductase activity"/>
    <property type="evidence" value="ECO:0007669"/>
    <property type="project" value="UniProtKB-KW"/>
</dbReference>
<evidence type="ECO:0008006" key="6">
    <source>
        <dbReference type="Google" id="ProtNLM"/>
    </source>
</evidence>
<evidence type="ECO:0000313" key="5">
    <source>
        <dbReference type="Proteomes" id="UP001372834"/>
    </source>
</evidence>
<name>A0AAN8RZY9_POLSC</name>
<comment type="similarity">
    <text evidence="3">Belongs to the short-chain dehydrogenases/reductases (SDR) family.</text>
</comment>
<dbReference type="PANTHER" id="PTHR43544:SF7">
    <property type="entry name" value="NADB-LER2"/>
    <property type="match status" value="1"/>
</dbReference>
<dbReference type="PANTHER" id="PTHR43544">
    <property type="entry name" value="SHORT-CHAIN DEHYDROGENASE/REDUCTASE"/>
    <property type="match status" value="1"/>
</dbReference>
<dbReference type="Proteomes" id="UP001372834">
    <property type="component" value="Unassembled WGS sequence"/>
</dbReference>
<organism evidence="4 5">
    <name type="scientific">Polyplax serrata</name>
    <name type="common">Common mouse louse</name>
    <dbReference type="NCBI Taxonomy" id="468196"/>
    <lineage>
        <taxon>Eukaryota</taxon>
        <taxon>Metazoa</taxon>
        <taxon>Ecdysozoa</taxon>
        <taxon>Arthropoda</taxon>
        <taxon>Hexapoda</taxon>
        <taxon>Insecta</taxon>
        <taxon>Pterygota</taxon>
        <taxon>Neoptera</taxon>
        <taxon>Paraneoptera</taxon>
        <taxon>Psocodea</taxon>
        <taxon>Troctomorpha</taxon>
        <taxon>Phthiraptera</taxon>
        <taxon>Anoplura</taxon>
        <taxon>Polyplacidae</taxon>
        <taxon>Polyplax</taxon>
    </lineage>
</organism>
<dbReference type="EMBL" id="JAWJWE010000041">
    <property type="protein sequence ID" value="KAK6618650.1"/>
    <property type="molecule type" value="Genomic_DNA"/>
</dbReference>
<dbReference type="InterPro" id="IPR051468">
    <property type="entry name" value="Fungal_SecMetab_SDRs"/>
</dbReference>
<dbReference type="AlphaFoldDB" id="A0AAN8RZY9"/>
<proteinExistence type="inferred from homology"/>